<dbReference type="Gene3D" id="1.25.40.20">
    <property type="entry name" value="Ankyrin repeat-containing domain"/>
    <property type="match status" value="1"/>
</dbReference>
<dbReference type="PROSITE" id="PS50297">
    <property type="entry name" value="ANK_REP_REGION"/>
    <property type="match status" value="1"/>
</dbReference>
<organism evidence="5 6">
    <name type="scientific">Bagarius yarrelli</name>
    <name type="common">Goonch</name>
    <name type="synonym">Bagrus yarrelli</name>
    <dbReference type="NCBI Taxonomy" id="175774"/>
    <lineage>
        <taxon>Eukaryota</taxon>
        <taxon>Metazoa</taxon>
        <taxon>Chordata</taxon>
        <taxon>Craniata</taxon>
        <taxon>Vertebrata</taxon>
        <taxon>Euteleostomi</taxon>
        <taxon>Actinopterygii</taxon>
        <taxon>Neopterygii</taxon>
        <taxon>Teleostei</taxon>
        <taxon>Ostariophysi</taxon>
        <taxon>Siluriformes</taxon>
        <taxon>Sisoridae</taxon>
        <taxon>Sisorinae</taxon>
        <taxon>Bagarius</taxon>
    </lineage>
</organism>
<dbReference type="SUPFAM" id="SSF48403">
    <property type="entry name" value="Ankyrin repeat"/>
    <property type="match status" value="1"/>
</dbReference>
<name>A0A556TVJ9_BAGYA</name>
<dbReference type="PANTHER" id="PTHR24161">
    <property type="entry name" value="ANK_REP_REGION DOMAIN-CONTAINING PROTEIN-RELATED"/>
    <property type="match status" value="1"/>
</dbReference>
<proteinExistence type="predicted"/>
<evidence type="ECO:0000256" key="4">
    <source>
        <dbReference type="SAM" id="MobiDB-lite"/>
    </source>
</evidence>
<reference evidence="5 6" key="1">
    <citation type="journal article" date="2019" name="Genome Biol. Evol.">
        <title>Whole-Genome Sequencing of the Giant Devil Catfish, Bagarius yarrelli.</title>
        <authorList>
            <person name="Jiang W."/>
            <person name="Lv Y."/>
            <person name="Cheng L."/>
            <person name="Yang K."/>
            <person name="Chao B."/>
            <person name="Wang X."/>
            <person name="Li Y."/>
            <person name="Pan X."/>
            <person name="You X."/>
            <person name="Zhang Y."/>
            <person name="Yang J."/>
            <person name="Li J."/>
            <person name="Zhang X."/>
            <person name="Liu S."/>
            <person name="Sun C."/>
            <person name="Yang J."/>
            <person name="Shi Q."/>
        </authorList>
    </citation>
    <scope>NUCLEOTIDE SEQUENCE [LARGE SCALE GENOMIC DNA]</scope>
    <source>
        <strain evidence="5">JWS20170419001</strain>
        <tissue evidence="5">Muscle</tissue>
    </source>
</reference>
<dbReference type="Pfam" id="PF13637">
    <property type="entry name" value="Ank_4"/>
    <property type="match status" value="1"/>
</dbReference>
<comment type="caution">
    <text evidence="5">The sequence shown here is derived from an EMBL/GenBank/DDBJ whole genome shotgun (WGS) entry which is preliminary data.</text>
</comment>
<evidence type="ECO:0000256" key="1">
    <source>
        <dbReference type="ARBA" id="ARBA00022737"/>
    </source>
</evidence>
<keyword evidence="1" id="KW-0677">Repeat</keyword>
<feature type="region of interest" description="Disordered" evidence="4">
    <location>
        <begin position="226"/>
        <end position="303"/>
    </location>
</feature>
<dbReference type="InterPro" id="IPR036770">
    <property type="entry name" value="Ankyrin_rpt-contain_sf"/>
</dbReference>
<dbReference type="OrthoDB" id="427518at2759"/>
<feature type="repeat" description="ANK" evidence="3">
    <location>
        <begin position="110"/>
        <end position="134"/>
    </location>
</feature>
<accession>A0A556TVJ9</accession>
<keyword evidence="2 3" id="KW-0040">ANK repeat</keyword>
<evidence type="ECO:0000256" key="3">
    <source>
        <dbReference type="PROSITE-ProRule" id="PRU00023"/>
    </source>
</evidence>
<dbReference type="PROSITE" id="PS50088">
    <property type="entry name" value="ANK_REPEAT"/>
    <property type="match status" value="1"/>
</dbReference>
<dbReference type="AlphaFoldDB" id="A0A556TVJ9"/>
<feature type="compositionally biased region" description="Polar residues" evidence="4">
    <location>
        <begin position="226"/>
        <end position="262"/>
    </location>
</feature>
<evidence type="ECO:0000313" key="6">
    <source>
        <dbReference type="Proteomes" id="UP000319801"/>
    </source>
</evidence>
<feature type="compositionally biased region" description="Low complexity" evidence="4">
    <location>
        <begin position="143"/>
        <end position="152"/>
    </location>
</feature>
<evidence type="ECO:0000313" key="5">
    <source>
        <dbReference type="EMBL" id="TSK87440.1"/>
    </source>
</evidence>
<evidence type="ECO:0000256" key="2">
    <source>
        <dbReference type="ARBA" id="ARBA00023043"/>
    </source>
</evidence>
<gene>
    <name evidence="5" type="ORF">Baya_4154</name>
</gene>
<protein>
    <submittedName>
        <fullName evidence="5">Ankyrin repeat domain-containing protein 50</fullName>
    </submittedName>
</protein>
<sequence length="435" mass="47428">MMAMSYTCRAKQLKPLEVQEFAFHLINSNLQIEPSNLALWMLWNGTPAKDSLSTSIPKEQEVLQLLVKAGAHISNEDDHASCIVQQALEQEDSIRTLLDNGASVNQSDSSGRTLLANAAYSGNLDVVNLLISRGKMQSLTIKSSSSGSTGTGDVQPLGRGLSNGPVHAFSSPSESPDSTVDRQKSSLSNNSLKSSKNSSLRTTSSTSTAQTVPIDSFHGLSFTEQIQQHSLPRSRSRQSIVSPTSTTKSIGPQPGSPTSEFDWSQVKPGLKSSKGGNGTNYCTRKEGSGDKKKSKNSSAHSRGQVLEYEMTQFDRRVALNKPVSNFAVKDAHCKIVLGSSNTLESSHSQETYYIQQQSCAEKKRNGIMTNPNYHLQGNQVYLGRVSVPRTVHNRRHPEVLDNYPLGESELSLKQALKLQIEGSDPGFNYKKETPL</sequence>
<dbReference type="Proteomes" id="UP000319801">
    <property type="component" value="Unassembled WGS sequence"/>
</dbReference>
<dbReference type="PANTHER" id="PTHR24161:SF85">
    <property type="entry name" value="PALMITOYLTRANSFERASE HIP14"/>
    <property type="match status" value="1"/>
</dbReference>
<dbReference type="InterPro" id="IPR002110">
    <property type="entry name" value="Ankyrin_rpt"/>
</dbReference>
<dbReference type="EMBL" id="VCAZ01000022">
    <property type="protein sequence ID" value="TSK87440.1"/>
    <property type="molecule type" value="Genomic_DNA"/>
</dbReference>
<feature type="compositionally biased region" description="Low complexity" evidence="4">
    <location>
        <begin position="185"/>
        <end position="207"/>
    </location>
</feature>
<keyword evidence="6" id="KW-1185">Reference proteome</keyword>
<feature type="region of interest" description="Disordered" evidence="4">
    <location>
        <begin position="140"/>
        <end position="212"/>
    </location>
</feature>